<feature type="transmembrane region" description="Helical" evidence="11">
    <location>
        <begin position="397"/>
        <end position="416"/>
    </location>
</feature>
<comment type="similarity">
    <text evidence="3 11">Belongs to the peptidase M50B family.</text>
</comment>
<dbReference type="EMBL" id="PFAS01000030">
    <property type="protein sequence ID" value="PIT93884.1"/>
    <property type="molecule type" value="Genomic_DNA"/>
</dbReference>
<dbReference type="Gene3D" id="2.30.42.10">
    <property type="match status" value="1"/>
</dbReference>
<dbReference type="Pfam" id="PF02163">
    <property type="entry name" value="Peptidase_M50"/>
    <property type="match status" value="2"/>
</dbReference>
<feature type="transmembrane region" description="Helical" evidence="11">
    <location>
        <begin position="157"/>
        <end position="181"/>
    </location>
</feature>
<comment type="caution">
    <text evidence="13">The sequence shown here is derived from an EMBL/GenBank/DDBJ whole genome shotgun (WGS) entry which is preliminary data.</text>
</comment>
<accession>A0A2M6WMB9</accession>
<feature type="domain" description="PDZ" evidence="12">
    <location>
        <begin position="180"/>
        <end position="268"/>
    </location>
</feature>
<dbReference type="GO" id="GO:0004222">
    <property type="term" value="F:metalloendopeptidase activity"/>
    <property type="evidence" value="ECO:0007669"/>
    <property type="project" value="InterPro"/>
</dbReference>
<dbReference type="GO" id="GO:0006508">
    <property type="term" value="P:proteolysis"/>
    <property type="evidence" value="ECO:0007669"/>
    <property type="project" value="UniProtKB-KW"/>
</dbReference>
<evidence type="ECO:0000256" key="1">
    <source>
        <dbReference type="ARBA" id="ARBA00001947"/>
    </source>
</evidence>
<protein>
    <recommendedName>
        <fullName evidence="11">Zinc metalloprotease</fullName>
        <ecNumber evidence="11">3.4.24.-</ecNumber>
    </recommendedName>
</protein>
<evidence type="ECO:0000256" key="10">
    <source>
        <dbReference type="ARBA" id="ARBA00023136"/>
    </source>
</evidence>
<dbReference type="Pfam" id="PF17820">
    <property type="entry name" value="PDZ_6"/>
    <property type="match status" value="1"/>
</dbReference>
<keyword evidence="8 11" id="KW-1133">Transmembrane helix</keyword>
<evidence type="ECO:0000256" key="8">
    <source>
        <dbReference type="ARBA" id="ARBA00022989"/>
    </source>
</evidence>
<dbReference type="InterPro" id="IPR036034">
    <property type="entry name" value="PDZ_sf"/>
</dbReference>
<evidence type="ECO:0000256" key="7">
    <source>
        <dbReference type="ARBA" id="ARBA00022833"/>
    </source>
</evidence>
<dbReference type="InterPro" id="IPR001478">
    <property type="entry name" value="PDZ"/>
</dbReference>
<gene>
    <name evidence="13" type="primary">rseP</name>
    <name evidence="13" type="ORF">COU00_01855</name>
</gene>
<evidence type="ECO:0000313" key="14">
    <source>
        <dbReference type="Proteomes" id="UP000229335"/>
    </source>
</evidence>
<dbReference type="SUPFAM" id="SSF50156">
    <property type="entry name" value="PDZ domain-like"/>
    <property type="match status" value="1"/>
</dbReference>
<keyword evidence="4 13" id="KW-0645">Protease</keyword>
<keyword evidence="11" id="KW-0479">Metal-binding</keyword>
<dbReference type="InterPro" id="IPR008915">
    <property type="entry name" value="Peptidase_M50"/>
</dbReference>
<dbReference type="AlphaFoldDB" id="A0A2M6WMB9"/>
<dbReference type="Proteomes" id="UP000229335">
    <property type="component" value="Unassembled WGS sequence"/>
</dbReference>
<dbReference type="EC" id="3.4.24.-" evidence="11"/>
<dbReference type="CDD" id="cd06163">
    <property type="entry name" value="S2P-M50_PDZ_RseP-like"/>
    <property type="match status" value="1"/>
</dbReference>
<evidence type="ECO:0000313" key="13">
    <source>
        <dbReference type="EMBL" id="PIT93884.1"/>
    </source>
</evidence>
<organism evidence="13 14">
    <name type="scientific">Candidatus Falkowbacteria bacterium CG10_big_fil_rev_8_21_14_0_10_43_11</name>
    <dbReference type="NCBI Taxonomy" id="1974568"/>
    <lineage>
        <taxon>Bacteria</taxon>
        <taxon>Candidatus Falkowiibacteriota</taxon>
    </lineage>
</organism>
<dbReference type="GO" id="GO:0016020">
    <property type="term" value="C:membrane"/>
    <property type="evidence" value="ECO:0007669"/>
    <property type="project" value="UniProtKB-SubCell"/>
</dbReference>
<keyword evidence="5 11" id="KW-0812">Transmembrane</keyword>
<keyword evidence="7 11" id="KW-0862">Zinc</keyword>
<dbReference type="PROSITE" id="PS50106">
    <property type="entry name" value="PDZ"/>
    <property type="match status" value="1"/>
</dbReference>
<dbReference type="PANTHER" id="PTHR42837">
    <property type="entry name" value="REGULATOR OF SIGMA-E PROTEASE RSEP"/>
    <property type="match status" value="1"/>
</dbReference>
<evidence type="ECO:0000256" key="9">
    <source>
        <dbReference type="ARBA" id="ARBA00023049"/>
    </source>
</evidence>
<keyword evidence="9 11" id="KW-0482">Metalloprotease</keyword>
<evidence type="ECO:0000256" key="5">
    <source>
        <dbReference type="ARBA" id="ARBA00022692"/>
    </source>
</evidence>
<dbReference type="InterPro" id="IPR004387">
    <property type="entry name" value="Pept_M50_Zn"/>
</dbReference>
<evidence type="ECO:0000259" key="12">
    <source>
        <dbReference type="PROSITE" id="PS50106"/>
    </source>
</evidence>
<comment type="cofactor">
    <cofactor evidence="1 11">
        <name>Zn(2+)</name>
        <dbReference type="ChEBI" id="CHEBI:29105"/>
    </cofactor>
</comment>
<keyword evidence="10 11" id="KW-0472">Membrane</keyword>
<evidence type="ECO:0000256" key="4">
    <source>
        <dbReference type="ARBA" id="ARBA00022670"/>
    </source>
</evidence>
<evidence type="ECO:0000256" key="2">
    <source>
        <dbReference type="ARBA" id="ARBA00004141"/>
    </source>
</evidence>
<evidence type="ECO:0000256" key="6">
    <source>
        <dbReference type="ARBA" id="ARBA00022801"/>
    </source>
</evidence>
<reference evidence="14" key="1">
    <citation type="submission" date="2017-09" db="EMBL/GenBank/DDBJ databases">
        <title>Depth-based differentiation of microbial function through sediment-hosted aquifers and enrichment of novel symbionts in the deep terrestrial subsurface.</title>
        <authorList>
            <person name="Probst A.J."/>
            <person name="Ladd B."/>
            <person name="Jarett J.K."/>
            <person name="Geller-Mcgrath D.E."/>
            <person name="Sieber C.M.K."/>
            <person name="Emerson J.B."/>
            <person name="Anantharaman K."/>
            <person name="Thomas B.C."/>
            <person name="Malmstrom R."/>
            <person name="Stieglmeier M."/>
            <person name="Klingl A."/>
            <person name="Woyke T."/>
            <person name="Ryan C.M."/>
            <person name="Banfield J.F."/>
        </authorList>
    </citation>
    <scope>NUCLEOTIDE SEQUENCE [LARGE SCALE GENOMIC DNA]</scope>
</reference>
<evidence type="ECO:0000256" key="11">
    <source>
        <dbReference type="RuleBase" id="RU362031"/>
    </source>
</evidence>
<dbReference type="GO" id="GO:0046872">
    <property type="term" value="F:metal ion binding"/>
    <property type="evidence" value="ECO:0007669"/>
    <property type="project" value="UniProtKB-KW"/>
</dbReference>
<sequence length="434" mass="47448">MFITIIIFIILLSVLVFAHELGHFLTARFFGVKAEEFGFGFPPRIFGIQLISGKKIEPVAGISEEKITVTSNSSDADPVVSIEEKNTAVKKISVFKRWRLVMGASDPQDCADEQIEHAGTIYSFNWLPLGGFVKIKGEQGESHDADSLLHKPIWQRAIIMSAGVAMNLIIAAIMLAVGFMIGLPQSLDGISAGAKIEQKNLQIIQVVPGSPAEAAGLTMGDGILAVNGQKFNAYEELSGFVSKKEGQKLQYEIKRGRENLRLEITPKIMAETGRAGIGIAVAETGIVRYPWYQAIWEGIKTTVFMTWYVIIAFFTIIKNLLVGQGAGAEVSGPVGIAIMTGQVARLGLVYILQFAAMLSVNLAIVNYLPLPALDGGRVLFLIIEKLRGRAVPEKVEAAVHNVGFMLLILLVVIVTFKDMFKFSDKFISLFQKIF</sequence>
<proteinExistence type="inferred from homology"/>
<keyword evidence="6 11" id="KW-0378">Hydrolase</keyword>
<dbReference type="PANTHER" id="PTHR42837:SF2">
    <property type="entry name" value="MEMBRANE METALLOPROTEASE ARASP2, CHLOROPLASTIC-RELATED"/>
    <property type="match status" value="1"/>
</dbReference>
<name>A0A2M6WMB9_9BACT</name>
<dbReference type="InterPro" id="IPR041489">
    <property type="entry name" value="PDZ_6"/>
</dbReference>
<dbReference type="NCBIfam" id="TIGR00054">
    <property type="entry name" value="RIP metalloprotease RseP"/>
    <property type="match status" value="1"/>
</dbReference>
<dbReference type="SMART" id="SM00228">
    <property type="entry name" value="PDZ"/>
    <property type="match status" value="1"/>
</dbReference>
<feature type="transmembrane region" description="Helical" evidence="11">
    <location>
        <begin position="348"/>
        <end position="368"/>
    </location>
</feature>
<comment type="subcellular location">
    <subcellularLocation>
        <location evidence="2">Membrane</location>
        <topology evidence="2">Multi-pass membrane protein</topology>
    </subcellularLocation>
</comment>
<evidence type="ECO:0000256" key="3">
    <source>
        <dbReference type="ARBA" id="ARBA00007931"/>
    </source>
</evidence>